<feature type="transmembrane region" description="Helical" evidence="2">
    <location>
        <begin position="388"/>
        <end position="405"/>
    </location>
</feature>
<feature type="transmembrane region" description="Helical" evidence="2">
    <location>
        <begin position="483"/>
        <end position="509"/>
    </location>
</feature>
<feature type="compositionally biased region" description="Basic and acidic residues" evidence="1">
    <location>
        <begin position="1132"/>
        <end position="1142"/>
    </location>
</feature>
<dbReference type="InterPro" id="IPR052971">
    <property type="entry name" value="TRP_calcium_channel"/>
</dbReference>
<dbReference type="Proteomes" id="UP001338125">
    <property type="component" value="Unassembled WGS sequence"/>
</dbReference>
<evidence type="ECO:0000259" key="4">
    <source>
        <dbReference type="Pfam" id="PF23317"/>
    </source>
</evidence>
<feature type="compositionally biased region" description="Acidic residues" evidence="1">
    <location>
        <begin position="47"/>
        <end position="63"/>
    </location>
</feature>
<gene>
    <name evidence="5" type="ORF">PT974_00821</name>
</gene>
<protein>
    <submittedName>
        <fullName evidence="5">Calcium channel YVC1-like protein</fullName>
    </submittedName>
</protein>
<name>A0ABR0T1Z1_9HYPO</name>
<dbReference type="Pfam" id="PF23317">
    <property type="entry name" value="YVC1_C"/>
    <property type="match status" value="1"/>
</dbReference>
<evidence type="ECO:0000256" key="2">
    <source>
        <dbReference type="SAM" id="Phobius"/>
    </source>
</evidence>
<feature type="transmembrane region" description="Helical" evidence="2">
    <location>
        <begin position="450"/>
        <end position="471"/>
    </location>
</feature>
<evidence type="ECO:0000256" key="1">
    <source>
        <dbReference type="SAM" id="MobiDB-lite"/>
    </source>
</evidence>
<keyword evidence="2" id="KW-1133">Transmembrane helix</keyword>
<feature type="transmembrane region" description="Helical" evidence="2">
    <location>
        <begin position="602"/>
        <end position="622"/>
    </location>
</feature>
<feature type="compositionally biased region" description="Basic residues" evidence="1">
    <location>
        <begin position="1110"/>
        <end position="1119"/>
    </location>
</feature>
<feature type="domain" description="YVC1 N-terminal linker helical" evidence="3">
    <location>
        <begin position="133"/>
        <end position="301"/>
    </location>
</feature>
<reference evidence="5 6" key="1">
    <citation type="submission" date="2024-01" db="EMBL/GenBank/DDBJ databases">
        <title>Complete genome of Cladobotryum mycophilum ATHUM6906.</title>
        <authorList>
            <person name="Christinaki A.C."/>
            <person name="Myridakis A.I."/>
            <person name="Kouvelis V.N."/>
        </authorList>
    </citation>
    <scope>NUCLEOTIDE SEQUENCE [LARGE SCALE GENOMIC DNA]</scope>
    <source>
        <strain evidence="5 6">ATHUM6906</strain>
    </source>
</reference>
<accession>A0ABR0T1Z1</accession>
<feature type="transmembrane region" description="Helical" evidence="2">
    <location>
        <begin position="552"/>
        <end position="578"/>
    </location>
</feature>
<comment type="caution">
    <text evidence="5">The sequence shown here is derived from an EMBL/GenBank/DDBJ whole genome shotgun (WGS) entry which is preliminary data.</text>
</comment>
<dbReference type="InterPro" id="IPR056337">
    <property type="entry name" value="LHD_YVC1"/>
</dbReference>
<evidence type="ECO:0000259" key="3">
    <source>
        <dbReference type="Pfam" id="PF23190"/>
    </source>
</evidence>
<feature type="transmembrane region" description="Helical" evidence="2">
    <location>
        <begin position="521"/>
        <end position="540"/>
    </location>
</feature>
<feature type="region of interest" description="Disordered" evidence="1">
    <location>
        <begin position="1"/>
        <end position="114"/>
    </location>
</feature>
<dbReference type="PANTHER" id="PTHR35859">
    <property type="entry name" value="NONSELECTIVE CATION CHANNEL PROTEIN"/>
    <property type="match status" value="1"/>
</dbReference>
<feature type="domain" description="Calcium channel YVC1-like C-terminal transmembrane" evidence="4">
    <location>
        <begin position="364"/>
        <end position="667"/>
    </location>
</feature>
<dbReference type="Pfam" id="PF23190">
    <property type="entry name" value="LHD_TRPY1"/>
    <property type="match status" value="1"/>
</dbReference>
<dbReference type="PANTHER" id="PTHR35859:SF4">
    <property type="entry name" value="MEMBRANE CHANNEL PROTEIN, PUTATIVE (AFU_ORTHOLOGUE AFUA_6G11300)-RELATED"/>
    <property type="match status" value="1"/>
</dbReference>
<feature type="region of interest" description="Disordered" evidence="1">
    <location>
        <begin position="1068"/>
        <end position="1163"/>
    </location>
</feature>
<keyword evidence="2" id="KW-0812">Transmembrane</keyword>
<evidence type="ECO:0000313" key="6">
    <source>
        <dbReference type="Proteomes" id="UP001338125"/>
    </source>
</evidence>
<feature type="compositionally biased region" description="Acidic residues" evidence="1">
    <location>
        <begin position="86"/>
        <end position="99"/>
    </location>
</feature>
<feature type="region of interest" description="Disordered" evidence="1">
    <location>
        <begin position="804"/>
        <end position="898"/>
    </location>
</feature>
<feature type="transmembrane region" description="Helical" evidence="2">
    <location>
        <begin position="417"/>
        <end position="438"/>
    </location>
</feature>
<dbReference type="EMBL" id="JAVFKD010000001">
    <property type="protein sequence ID" value="KAK5998442.1"/>
    <property type="molecule type" value="Genomic_DNA"/>
</dbReference>
<organism evidence="5 6">
    <name type="scientific">Cladobotryum mycophilum</name>
    <dbReference type="NCBI Taxonomy" id="491253"/>
    <lineage>
        <taxon>Eukaryota</taxon>
        <taxon>Fungi</taxon>
        <taxon>Dikarya</taxon>
        <taxon>Ascomycota</taxon>
        <taxon>Pezizomycotina</taxon>
        <taxon>Sordariomycetes</taxon>
        <taxon>Hypocreomycetidae</taxon>
        <taxon>Hypocreales</taxon>
        <taxon>Hypocreaceae</taxon>
        <taxon>Cladobotryum</taxon>
    </lineage>
</organism>
<sequence>MSFSLLRRPRPGSRRVSVQDGSISPSAAAPHVRHFAGGRMHATADFTEADDDEDEEEEEEEREETFRQSSLGRFGNNGDADHAAGEEDEEEEEDEEDDHDDHGERSKSRPPLPVLPLFSSTHLDTLPVYSMTHAIRIIVSTRTETTLSWDQLRSPQVSQFLVKPMQQQIRAQHFSRATLYALMANCLQFAKEGQRYAANAGTSNTRAKVCELLALKMLKEYSTRELIDALAYDFYPLQGMPGVQPPPTSGSVGSRSKNTMSVASRTSTLEVAIRASAKHFLAHPVVVQQLEAIWNGAITFYSSADSLHREIPSSPFEYSNGYPKGHFVPPGRRAVMLYDPRQASLLKLSRLRVPRYRSFLSTLSLAVLIGLFLSVLARRSVQITGLELVFWFWSAGFMLDELVGFNEQGFALYIMSFWNIFDLGILVLLIAYYCMRIYGVFLADPHHWNAMAYDVLAANAILLLPRIFSVLDHYQYFSQMLIAFRLMAADLAAVFVLILIVCSGFFVFFTSSQSSSGGSDIAYRIFQILMGFTPAAWELWPSYNWLARLLMGLFLIICHFLVVTILITVLTNSFMAIASNANEEHQFLFAINTISMVKNDALFSYVAPSNIFAWLLMPLRYCMPLKQFVWLNRTIIKITHCPILFCIYLYEKFWLAPSMYEPTDLVENHGRGRSRVISFADVTGRTAMFSPNMRLREESVTGYHKDRALEELFLRLPDTAILRTQRRHERRKTQTAIRNWMDRHDDGVPGNWPTLDSRAAPDWQRRMSMGWDRRAHSRNISDMRSIASDPADRVSNIGASFVSPHGMGSRLHPGMPEYKDQTDADGDDELVTNDEEEEEVVSNTGRRRPEGNASVSDAEDYFTTPMGGRSMKLASSHSSSGKMVMSPTRPPTGRRSLHNRTMSTNTILYNPEQPDSSPSGSPPKSFVQTKRINITGGMAGGETSAQGDAEAFIRTHQTPSLGRLLHHHHKGSQVWEANRERVARRLSSADLSILSDNTNSMPFGGDINAGLAGSFQTQMAMAMMKNNRLQGAGVDPADRDRMGRLVLARMKTLEESFADVIKEMRDLKNSSTVPTTRRNSSAEELKVSSSLELARERFKHRRGTATPKRNTNKRPVSRRSMKEGKVGLVMTEDTKGKGKDADYSTGEEGEGDESFLLKRGTSM</sequence>
<feature type="compositionally biased region" description="Polar residues" evidence="1">
    <location>
        <begin position="1069"/>
        <end position="1079"/>
    </location>
</feature>
<evidence type="ECO:0000313" key="5">
    <source>
        <dbReference type="EMBL" id="KAK5998442.1"/>
    </source>
</evidence>
<dbReference type="InterPro" id="IPR056336">
    <property type="entry name" value="YVC1_C"/>
</dbReference>
<feature type="compositionally biased region" description="Acidic residues" evidence="1">
    <location>
        <begin position="823"/>
        <end position="840"/>
    </location>
</feature>
<keyword evidence="6" id="KW-1185">Reference proteome</keyword>
<proteinExistence type="predicted"/>
<feature type="transmembrane region" description="Helical" evidence="2">
    <location>
        <begin position="356"/>
        <end position="376"/>
    </location>
</feature>
<keyword evidence="2" id="KW-0472">Membrane</keyword>